<comment type="catalytic activity">
    <reaction evidence="8">
        <text>(6S)-5-methyl-5,6,7,8-tetrahydrofolate + NAD(+) = (6R)-5,10-methylene-5,6,7,8-tetrahydrofolate + NADH + H(+)</text>
        <dbReference type="Rhea" id="RHEA:19821"/>
        <dbReference type="ChEBI" id="CHEBI:15378"/>
        <dbReference type="ChEBI" id="CHEBI:15636"/>
        <dbReference type="ChEBI" id="CHEBI:18608"/>
        <dbReference type="ChEBI" id="CHEBI:57540"/>
        <dbReference type="ChEBI" id="CHEBI:57945"/>
        <dbReference type="EC" id="1.5.1.54"/>
    </reaction>
    <physiologicalReaction direction="right-to-left" evidence="8">
        <dbReference type="Rhea" id="RHEA:19823"/>
    </physiologicalReaction>
</comment>
<dbReference type="GO" id="GO:0005829">
    <property type="term" value="C:cytosol"/>
    <property type="evidence" value="ECO:0007669"/>
    <property type="project" value="TreeGrafter"/>
</dbReference>
<dbReference type="GO" id="GO:0106312">
    <property type="term" value="F:methylenetetrahydrofolate reductase (NADH) activity"/>
    <property type="evidence" value="ECO:0007669"/>
    <property type="project" value="UniProtKB-EC"/>
</dbReference>
<comment type="pathway">
    <text evidence="2 9">One-carbon metabolism; tetrahydrofolate interconversion.</text>
</comment>
<dbReference type="Gene3D" id="3.20.20.220">
    <property type="match status" value="1"/>
</dbReference>
<comment type="similarity">
    <text evidence="3 9">Belongs to the methylenetetrahydrofolate reductase family.</text>
</comment>
<dbReference type="GO" id="GO:0009086">
    <property type="term" value="P:methionine biosynthetic process"/>
    <property type="evidence" value="ECO:0007669"/>
    <property type="project" value="TreeGrafter"/>
</dbReference>
<keyword evidence="5 9" id="KW-0274">FAD</keyword>
<dbReference type="EMBL" id="QGGG01000017">
    <property type="protein sequence ID" value="PWJ77632.1"/>
    <property type="molecule type" value="Genomic_DNA"/>
</dbReference>
<comment type="caution">
    <text evidence="11">The sequence shown here is derived from an EMBL/GenBank/DDBJ whole genome shotgun (WGS) entry which is preliminary data.</text>
</comment>
<evidence type="ECO:0000256" key="1">
    <source>
        <dbReference type="ARBA" id="ARBA00001974"/>
    </source>
</evidence>
<dbReference type="GO" id="GO:0071949">
    <property type="term" value="F:FAD binding"/>
    <property type="evidence" value="ECO:0007669"/>
    <property type="project" value="TreeGrafter"/>
</dbReference>
<proteinExistence type="inferred from homology"/>
<dbReference type="InterPro" id="IPR029041">
    <property type="entry name" value="FAD-linked_oxidoreductase-like"/>
</dbReference>
<evidence type="ECO:0000256" key="7">
    <source>
        <dbReference type="ARBA" id="ARBA00034478"/>
    </source>
</evidence>
<feature type="region of interest" description="Disordered" evidence="10">
    <location>
        <begin position="1"/>
        <end position="25"/>
    </location>
</feature>
<evidence type="ECO:0000256" key="9">
    <source>
        <dbReference type="RuleBase" id="RU003862"/>
    </source>
</evidence>
<keyword evidence="6 9" id="KW-0560">Oxidoreductase</keyword>
<sequence>MNMVTPRPPHPDENPAGIDLPLDPLPGHSSRGRLERVLRRGEFAVTTELNPPDSANPQDVYERAAIFDGWVDGINAVDASGANCHMSSVGICALLTRMGYAPIMQIACRDKNRIAIQGDVLGAAAMGVANILCLTGDGVQAGDQPGAKPVFDLDSMSLLETVRIMRDNGKFLSGRKLTTPPQVFLGAAVNPFAPPYDFRPIHLGKKIAAGAQFVQTQYCFDVPMFRTFMERARDLGFTEKVFILCGVGPLASAKTAKWIRSNVPGVHIPDEIIKRLEGAQDQKKEGKQICIDIINEVKEIPGVSGIHVMAYRQEEYVAEMVHESGVLKGRKPWKREGRADDQIVADRLEHLLHDEPTQQPVQLVEKAAR</sequence>
<dbReference type="PANTHER" id="PTHR45754:SF3">
    <property type="entry name" value="METHYLENETETRAHYDROFOLATE REDUCTASE (NADPH)"/>
    <property type="match status" value="1"/>
</dbReference>
<accession>A0A316BYV2</accession>
<evidence type="ECO:0000313" key="11">
    <source>
        <dbReference type="EMBL" id="PWJ77632.1"/>
    </source>
</evidence>
<dbReference type="SUPFAM" id="SSF51730">
    <property type="entry name" value="FAD-linked oxidoreductase"/>
    <property type="match status" value="1"/>
</dbReference>
<evidence type="ECO:0000256" key="4">
    <source>
        <dbReference type="ARBA" id="ARBA00022630"/>
    </source>
</evidence>
<protein>
    <recommendedName>
        <fullName evidence="9">Methylenetetrahydrofolate reductase</fullName>
    </recommendedName>
</protein>
<evidence type="ECO:0000256" key="6">
    <source>
        <dbReference type="ARBA" id="ARBA00023002"/>
    </source>
</evidence>
<name>A0A316BYV2_PSESE</name>
<keyword evidence="4 9" id="KW-0285">Flavoprotein</keyword>
<dbReference type="RefSeq" id="WP_210205682.1">
    <property type="nucleotide sequence ID" value="NZ_QGGG01000017.1"/>
</dbReference>
<gene>
    <name evidence="11" type="ORF">C7441_11743</name>
</gene>
<evidence type="ECO:0000256" key="10">
    <source>
        <dbReference type="SAM" id="MobiDB-lite"/>
    </source>
</evidence>
<dbReference type="PANTHER" id="PTHR45754">
    <property type="entry name" value="METHYLENETETRAHYDROFOLATE REDUCTASE"/>
    <property type="match status" value="1"/>
</dbReference>
<keyword evidence="12" id="KW-1185">Reference proteome</keyword>
<organism evidence="11 12">
    <name type="scientific">Pseudaminobacter salicylatoxidans</name>
    <dbReference type="NCBI Taxonomy" id="93369"/>
    <lineage>
        <taxon>Bacteria</taxon>
        <taxon>Pseudomonadati</taxon>
        <taxon>Pseudomonadota</taxon>
        <taxon>Alphaproteobacteria</taxon>
        <taxon>Hyphomicrobiales</taxon>
        <taxon>Phyllobacteriaceae</taxon>
        <taxon>Pseudaminobacter</taxon>
    </lineage>
</organism>
<dbReference type="CDD" id="cd00537">
    <property type="entry name" value="MTHFR"/>
    <property type="match status" value="1"/>
</dbReference>
<dbReference type="STRING" id="1192868.GCA_000304395_04057"/>
<dbReference type="InterPro" id="IPR003171">
    <property type="entry name" value="Mehydrof_redctse-like"/>
</dbReference>
<dbReference type="Proteomes" id="UP000245396">
    <property type="component" value="Unassembled WGS sequence"/>
</dbReference>
<dbReference type="Pfam" id="PF02219">
    <property type="entry name" value="MTHFR"/>
    <property type="match status" value="1"/>
</dbReference>
<evidence type="ECO:0000256" key="2">
    <source>
        <dbReference type="ARBA" id="ARBA00004777"/>
    </source>
</evidence>
<evidence type="ECO:0000256" key="8">
    <source>
        <dbReference type="ARBA" id="ARBA00048628"/>
    </source>
</evidence>
<evidence type="ECO:0000313" key="12">
    <source>
        <dbReference type="Proteomes" id="UP000245396"/>
    </source>
</evidence>
<reference evidence="11 12" key="1">
    <citation type="submission" date="2018-05" db="EMBL/GenBank/DDBJ databases">
        <title>Genomic Encyclopedia of Type Strains, Phase IV (KMG-IV): sequencing the most valuable type-strain genomes for metagenomic binning, comparative biology and taxonomic classification.</title>
        <authorList>
            <person name="Goeker M."/>
        </authorList>
    </citation>
    <scope>NUCLEOTIDE SEQUENCE [LARGE SCALE GENOMIC DNA]</scope>
    <source>
        <strain evidence="11 12">DSM 6986</strain>
    </source>
</reference>
<dbReference type="UniPathway" id="UPA00193"/>
<evidence type="ECO:0000256" key="5">
    <source>
        <dbReference type="ARBA" id="ARBA00022827"/>
    </source>
</evidence>
<dbReference type="AlphaFoldDB" id="A0A316BYV2"/>
<comment type="cofactor">
    <cofactor evidence="1 9">
        <name>FAD</name>
        <dbReference type="ChEBI" id="CHEBI:57692"/>
    </cofactor>
</comment>
<comment type="pathway">
    <text evidence="7">Amino-acid biosynthesis; L-methionine biosynthesis via de novo pathway.</text>
</comment>
<dbReference type="GO" id="GO:0035999">
    <property type="term" value="P:tetrahydrofolate interconversion"/>
    <property type="evidence" value="ECO:0007669"/>
    <property type="project" value="UniProtKB-UniPathway"/>
</dbReference>
<evidence type="ECO:0000256" key="3">
    <source>
        <dbReference type="ARBA" id="ARBA00006743"/>
    </source>
</evidence>